<dbReference type="InterPro" id="IPR013041">
    <property type="entry name" value="Clathrin_app_Ig-like_sf"/>
</dbReference>
<dbReference type="PANTHER" id="PTHR12894:SF27">
    <property type="entry name" value="TRANSFORMING GROWTH FACTOR-BETA RECEPTOR-ASSOCIATED PROTEIN 1"/>
    <property type="match status" value="1"/>
</dbReference>
<dbReference type="EMBL" id="CAACVS010000010">
    <property type="protein sequence ID" value="VEU33834.1"/>
    <property type="molecule type" value="Genomic_DNA"/>
</dbReference>
<feature type="region of interest" description="Disordered" evidence="1">
    <location>
        <begin position="195"/>
        <end position="222"/>
    </location>
</feature>
<accession>A0A448YVP0</accession>
<protein>
    <recommendedName>
        <fullName evidence="2">Coatomer gamma subunit appendage Ig-like subdomain domain-containing protein</fullName>
    </recommendedName>
</protein>
<feature type="region of interest" description="Disordered" evidence="1">
    <location>
        <begin position="1087"/>
        <end position="1109"/>
    </location>
</feature>
<dbReference type="PANTHER" id="PTHR12894">
    <property type="entry name" value="CNH DOMAIN CONTAINING"/>
    <property type="match status" value="1"/>
</dbReference>
<evidence type="ECO:0000313" key="4">
    <source>
        <dbReference type="Proteomes" id="UP000291116"/>
    </source>
</evidence>
<gene>
    <name evidence="3" type="ORF">PSNMU_V1.4_AUG-EV-PASAV3_0005240</name>
</gene>
<dbReference type="GO" id="GO:0006886">
    <property type="term" value="P:intracellular protein transport"/>
    <property type="evidence" value="ECO:0007669"/>
    <property type="project" value="InterPro"/>
</dbReference>
<dbReference type="SUPFAM" id="SSF49348">
    <property type="entry name" value="Clathrin adaptor appendage domain"/>
    <property type="match status" value="1"/>
</dbReference>
<dbReference type="Gene3D" id="2.60.40.1480">
    <property type="entry name" value="Coatomer, gamma subunit, appendage domain"/>
    <property type="match status" value="1"/>
</dbReference>
<dbReference type="GO" id="GO:0030126">
    <property type="term" value="C:COPI vesicle coat"/>
    <property type="evidence" value="ECO:0007669"/>
    <property type="project" value="InterPro"/>
</dbReference>
<feature type="compositionally biased region" description="Low complexity" evidence="1">
    <location>
        <begin position="108"/>
        <end position="121"/>
    </location>
</feature>
<feature type="region of interest" description="Disordered" evidence="1">
    <location>
        <begin position="686"/>
        <end position="747"/>
    </location>
</feature>
<name>A0A448YVP0_9STRA</name>
<feature type="region of interest" description="Disordered" evidence="1">
    <location>
        <begin position="108"/>
        <end position="166"/>
    </location>
</feature>
<dbReference type="Pfam" id="PF08752">
    <property type="entry name" value="COP-gamma_platf"/>
    <property type="match status" value="1"/>
</dbReference>
<proteinExistence type="predicted"/>
<dbReference type="InterPro" id="IPR013040">
    <property type="entry name" value="Coatomer_gsu_app_Ig-like_dom"/>
</dbReference>
<feature type="compositionally biased region" description="Low complexity" evidence="1">
    <location>
        <begin position="16"/>
        <end position="34"/>
    </location>
</feature>
<feature type="compositionally biased region" description="Low complexity" evidence="1">
    <location>
        <begin position="1089"/>
        <end position="1107"/>
    </location>
</feature>
<feature type="region of interest" description="Disordered" evidence="1">
    <location>
        <begin position="16"/>
        <end position="88"/>
    </location>
</feature>
<feature type="compositionally biased region" description="Polar residues" evidence="1">
    <location>
        <begin position="195"/>
        <end position="204"/>
    </location>
</feature>
<organism evidence="3 4">
    <name type="scientific">Pseudo-nitzschia multistriata</name>
    <dbReference type="NCBI Taxonomy" id="183589"/>
    <lineage>
        <taxon>Eukaryota</taxon>
        <taxon>Sar</taxon>
        <taxon>Stramenopiles</taxon>
        <taxon>Ochrophyta</taxon>
        <taxon>Bacillariophyta</taxon>
        <taxon>Bacillariophyceae</taxon>
        <taxon>Bacillariophycidae</taxon>
        <taxon>Bacillariales</taxon>
        <taxon>Bacillariaceae</taxon>
        <taxon>Pseudo-nitzschia</taxon>
    </lineage>
</organism>
<keyword evidence="4" id="KW-1185">Reference proteome</keyword>
<reference evidence="3 4" key="1">
    <citation type="submission" date="2019-01" db="EMBL/GenBank/DDBJ databases">
        <authorList>
            <person name="Ferrante I. M."/>
        </authorList>
    </citation>
    <scope>NUCLEOTIDE SEQUENCE [LARGE SCALE GENOMIC DNA]</scope>
    <source>
        <strain evidence="3 4">B856</strain>
    </source>
</reference>
<dbReference type="GO" id="GO:0005198">
    <property type="term" value="F:structural molecule activity"/>
    <property type="evidence" value="ECO:0007669"/>
    <property type="project" value="InterPro"/>
</dbReference>
<dbReference type="GO" id="GO:0006914">
    <property type="term" value="P:autophagy"/>
    <property type="evidence" value="ECO:0007669"/>
    <property type="project" value="TreeGrafter"/>
</dbReference>
<feature type="compositionally biased region" description="Polar residues" evidence="1">
    <location>
        <begin position="731"/>
        <end position="747"/>
    </location>
</feature>
<sequence length="1485" mass="159826">MSLEAVWDLRSRILGAGKDSSSTGAGDASSTSAAQQLLPYSPRSVCVFSAPSPPAPESGSGSTSNSTNPFEDAPSPRGAASISSGSRPIPRAIVFGSEEGSLHYRSYASPEEYGSSESSGSKRNTASHTASFGGRTKSPSRPDRNPNAPRPALGVTPSGRPPVNLPRSYLPVDLPAKSLPGSVVDVIPAVIQNSHATHSINSSHHSGRRNAYNSRQRPPQQPPSFPLVGLFLVLVDDNKGSNKQGGAFVAALVTLQNGAFTKVNTTTTNNVASAIHPRFQLPSRVSCATYHKKCGYVVCGGKRITTIPAWPYIEAAAAVSSSGKQQRQQHASQSNRHSTTTVDFSGTVLPPPGARGGPSSLIVTANGHLAVVAVGNAVYAVPGIEVETTSSGPASPTSASSTASAPECAKVFCFGQSSQIHPVILVDVQDRSVSENWSSLLVCNGREAALVDVHLDSINHFASASPPRNNGSTATTTTASPILSAAASWPFCLLLTSDGLVSVRAASCLAISLKTVEVGTRPNDFFCLESFWGSGSNAGGGRYYFHQSQNASMDPYSRNSISNTANPNFDDLDEGDSNHHPYTSFPWVLSLSYSGQAKLLRCQADTMQDLADRLMRISIDAFGANNFPRSQLAEALHASFTATSYAGPEPTAQSRLLLKQYLESILGLAEFESGAAPGWPTIDVASNRRDGNNKNSMFGGGYSPFRQQNRNQQYENELSESPFANEDAGAGSSTGKQKTEFSPSVTASTPNALLTSTAILCLVCMQLSPSPKGSLANRAARECASQMGVVLLDDGNNRGISNAAIQVNEMVADRLLKEAASNRSLLSGSSSATSGSSGMQRNSGYANANAQASLQMDFVEAATWLLRSCGKHERAIEVLRERLQQHRAPESAKQPVGFWSQIKYESYTAGHLSELWGTESETARLLVLRSPATIRLLESNPQLGLSVFTVNHPQNATQWRQTADQDDPLAHPKHPSQVVRLLKSIKPSVAYPNYRTKLSSKDNSAYADAQDEIEIENDEGSGILPLESGRALAVSFLESSVGISTHRPEENEFDLLGKSMEYAQDVVSDFHDELCFLLLEGVISERGDNSQQQDNPQSDSLSSNSSDGDVTSLGRIYRQKLRRFLRWPQAKIRSERLLEALPRSFFQEQALVLGRLGRHEEALKILYCNCKSMTLALEYCDMLHGRRKTQIEKQRARLAADSMLDDRANDELDEKFQKENAYLPLVRVALESDPDKKRGIASAIQILAMRRGDIERSAALRLLPNNLPVSAVARPFLIPALVDSESQVRRLKVVSSLLRAKHTALKQQLTDAQLKSQANLYVVPQFRAMNIGEPLHSTKPFKARLSSSASPTFPDVVIVKHFFPRHLIIQAKITNNSLAIDGRALGNLAFVVAESSEDAIQPASIAAQVPIKVLPFHTTGSAWCVLTASPSRMEGTAILTCELRYTVLGVDATSGTPLSFGQGATTGRTYVEELQDIEVFASHFS</sequence>
<dbReference type="InterPro" id="IPR037067">
    <property type="entry name" value="Coatomer_gsu_app_sf"/>
</dbReference>
<evidence type="ECO:0000313" key="3">
    <source>
        <dbReference type="EMBL" id="VEU33834.1"/>
    </source>
</evidence>
<feature type="compositionally biased region" description="Low complexity" evidence="1">
    <location>
        <begin position="57"/>
        <end position="68"/>
    </location>
</feature>
<evidence type="ECO:0000259" key="2">
    <source>
        <dbReference type="Pfam" id="PF08752"/>
    </source>
</evidence>
<evidence type="ECO:0000256" key="1">
    <source>
        <dbReference type="SAM" id="MobiDB-lite"/>
    </source>
</evidence>
<feature type="compositionally biased region" description="Polar residues" evidence="1">
    <location>
        <begin position="321"/>
        <end position="344"/>
    </location>
</feature>
<feature type="region of interest" description="Disordered" evidence="1">
    <location>
        <begin position="321"/>
        <end position="350"/>
    </location>
</feature>
<dbReference type="InterPro" id="IPR032914">
    <property type="entry name" value="Vam6/VPS39/TRAP1"/>
</dbReference>
<dbReference type="Proteomes" id="UP000291116">
    <property type="component" value="Unassembled WGS sequence"/>
</dbReference>
<dbReference type="OrthoDB" id="5325112at2759"/>
<dbReference type="GO" id="GO:0034058">
    <property type="term" value="P:endosomal vesicle fusion"/>
    <property type="evidence" value="ECO:0007669"/>
    <property type="project" value="TreeGrafter"/>
</dbReference>
<feature type="domain" description="Coatomer gamma subunit appendage Ig-like subdomain" evidence="2">
    <location>
        <begin position="1316"/>
        <end position="1457"/>
    </location>
</feature>